<comment type="function">
    <text evidence="7">Catalyzes the attachment of glutamate to tRNA(Glu) in a two-step reaction: glutamate is first activated by ATP to form Glu-AMP and then transferred to the acceptor end of tRNA(Glu).</text>
</comment>
<dbReference type="HAMAP" id="MF_00022">
    <property type="entry name" value="Glu_tRNA_synth_type1"/>
    <property type="match status" value="1"/>
</dbReference>
<dbReference type="InterPro" id="IPR020058">
    <property type="entry name" value="Glu/Gln-tRNA-synth_Ib_cat-dom"/>
</dbReference>
<dbReference type="CDD" id="cd00808">
    <property type="entry name" value="GluRS_core"/>
    <property type="match status" value="1"/>
</dbReference>
<comment type="similarity">
    <text evidence="1 7">Belongs to the class-I aminoacyl-tRNA synthetase family. Glutamate--tRNA ligase type 1 subfamily.</text>
</comment>
<dbReference type="InterPro" id="IPR020751">
    <property type="entry name" value="aa-tRNA-synth_I_codon-bd_sub2"/>
</dbReference>
<dbReference type="PANTHER" id="PTHR43311:SF2">
    <property type="entry name" value="GLUTAMATE--TRNA LIGASE, MITOCHONDRIAL-RELATED"/>
    <property type="match status" value="1"/>
</dbReference>
<keyword evidence="5 7" id="KW-0648">Protein biosynthesis</keyword>
<feature type="short sequence motif" description="'KMSKS' region" evidence="7">
    <location>
        <begin position="208"/>
        <end position="212"/>
    </location>
</feature>
<comment type="catalytic activity">
    <reaction evidence="7">
        <text>tRNA(Glu) + L-glutamate + ATP = L-glutamyl-tRNA(Glu) + AMP + diphosphate</text>
        <dbReference type="Rhea" id="RHEA:23540"/>
        <dbReference type="Rhea" id="RHEA-COMP:9663"/>
        <dbReference type="Rhea" id="RHEA-COMP:9680"/>
        <dbReference type="ChEBI" id="CHEBI:29985"/>
        <dbReference type="ChEBI" id="CHEBI:30616"/>
        <dbReference type="ChEBI" id="CHEBI:33019"/>
        <dbReference type="ChEBI" id="CHEBI:78442"/>
        <dbReference type="ChEBI" id="CHEBI:78520"/>
        <dbReference type="ChEBI" id="CHEBI:456215"/>
        <dbReference type="EC" id="6.1.1.17"/>
    </reaction>
</comment>
<dbReference type="InterPro" id="IPR045462">
    <property type="entry name" value="aa-tRNA-synth_I_cd-bd"/>
</dbReference>
<dbReference type="InterPro" id="IPR014729">
    <property type="entry name" value="Rossmann-like_a/b/a_fold"/>
</dbReference>
<dbReference type="GO" id="GO:0005829">
    <property type="term" value="C:cytosol"/>
    <property type="evidence" value="ECO:0007669"/>
    <property type="project" value="TreeGrafter"/>
</dbReference>
<dbReference type="Gene3D" id="1.10.10.350">
    <property type="match status" value="1"/>
</dbReference>
<evidence type="ECO:0000256" key="4">
    <source>
        <dbReference type="ARBA" id="ARBA00022840"/>
    </source>
</evidence>
<dbReference type="InterPro" id="IPR000924">
    <property type="entry name" value="Glu/Gln-tRNA-synth"/>
</dbReference>
<evidence type="ECO:0000256" key="1">
    <source>
        <dbReference type="ARBA" id="ARBA00007894"/>
    </source>
</evidence>
<evidence type="ECO:0000313" key="11">
    <source>
        <dbReference type="Proteomes" id="UP000177306"/>
    </source>
</evidence>
<dbReference type="GO" id="GO:0006424">
    <property type="term" value="P:glutamyl-tRNA aminoacylation"/>
    <property type="evidence" value="ECO:0007669"/>
    <property type="project" value="UniProtKB-UniRule"/>
</dbReference>
<evidence type="ECO:0000256" key="3">
    <source>
        <dbReference type="ARBA" id="ARBA00022741"/>
    </source>
</evidence>
<dbReference type="AlphaFoldDB" id="A0A1F6EHL3"/>
<comment type="subcellular location">
    <subcellularLocation>
        <location evidence="7">Cytoplasm</location>
    </subcellularLocation>
</comment>
<dbReference type="PROSITE" id="PS00178">
    <property type="entry name" value="AA_TRNA_LIGASE_I"/>
    <property type="match status" value="1"/>
</dbReference>
<dbReference type="Proteomes" id="UP000177306">
    <property type="component" value="Unassembled WGS sequence"/>
</dbReference>
<dbReference type="Pfam" id="PF00749">
    <property type="entry name" value="tRNA-synt_1c"/>
    <property type="match status" value="2"/>
</dbReference>
<keyword evidence="6 7" id="KW-0030">Aminoacyl-tRNA synthetase</keyword>
<comment type="caution">
    <text evidence="10">The sequence shown here is derived from an EMBL/GenBank/DDBJ whole genome shotgun (WGS) entry which is preliminary data.</text>
</comment>
<dbReference type="SUPFAM" id="SSF48163">
    <property type="entry name" value="An anticodon-binding domain of class I aminoacyl-tRNA synthetases"/>
    <property type="match status" value="1"/>
</dbReference>
<dbReference type="SUPFAM" id="SSF52374">
    <property type="entry name" value="Nucleotidylyl transferase"/>
    <property type="match status" value="1"/>
</dbReference>
<feature type="short sequence motif" description="'HIGH' region" evidence="7">
    <location>
        <begin position="9"/>
        <end position="19"/>
    </location>
</feature>
<comment type="caution">
    <text evidence="7">Lacks conserved residue(s) required for the propagation of feature annotation.</text>
</comment>
<dbReference type="Pfam" id="PF19269">
    <property type="entry name" value="Anticodon_2"/>
    <property type="match status" value="1"/>
</dbReference>
<dbReference type="GO" id="GO:0000049">
    <property type="term" value="F:tRNA binding"/>
    <property type="evidence" value="ECO:0007669"/>
    <property type="project" value="InterPro"/>
</dbReference>
<evidence type="ECO:0000256" key="7">
    <source>
        <dbReference type="HAMAP-Rule" id="MF_00022"/>
    </source>
</evidence>
<proteinExistence type="inferred from homology"/>
<evidence type="ECO:0000256" key="5">
    <source>
        <dbReference type="ARBA" id="ARBA00022917"/>
    </source>
</evidence>
<dbReference type="InterPro" id="IPR049940">
    <property type="entry name" value="GluQ/Sye"/>
</dbReference>
<reference evidence="10 11" key="1">
    <citation type="journal article" date="2016" name="Nat. Commun.">
        <title>Thousands of microbial genomes shed light on interconnected biogeochemical processes in an aquifer system.</title>
        <authorList>
            <person name="Anantharaman K."/>
            <person name="Brown C.T."/>
            <person name="Hug L.A."/>
            <person name="Sharon I."/>
            <person name="Castelle C.J."/>
            <person name="Probst A.J."/>
            <person name="Thomas B.C."/>
            <person name="Singh A."/>
            <person name="Wilkins M.J."/>
            <person name="Karaoz U."/>
            <person name="Brodie E.L."/>
            <person name="Williams K.H."/>
            <person name="Hubbard S.S."/>
            <person name="Banfield J.F."/>
        </authorList>
    </citation>
    <scope>NUCLEOTIDE SEQUENCE [LARGE SCALE GENOMIC DNA]</scope>
</reference>
<dbReference type="GO" id="GO:0005524">
    <property type="term" value="F:ATP binding"/>
    <property type="evidence" value="ECO:0007669"/>
    <property type="project" value="UniProtKB-UniRule"/>
</dbReference>
<name>A0A1F6EHL3_9BACT</name>
<dbReference type="EMBL" id="MFLY01000011">
    <property type="protein sequence ID" value="OGG73103.1"/>
    <property type="molecule type" value="Genomic_DNA"/>
</dbReference>
<feature type="binding site" evidence="7">
    <location>
        <position position="211"/>
    </location>
    <ligand>
        <name>ATP</name>
        <dbReference type="ChEBI" id="CHEBI:30616"/>
    </ligand>
</feature>
<comment type="subunit">
    <text evidence="7">Monomer.</text>
</comment>
<keyword evidence="7" id="KW-0963">Cytoplasm</keyword>
<dbReference type="PANTHER" id="PTHR43311">
    <property type="entry name" value="GLUTAMATE--TRNA LIGASE"/>
    <property type="match status" value="1"/>
</dbReference>
<accession>A0A1F6EHL3</accession>
<keyword evidence="3 7" id="KW-0547">Nucleotide-binding</keyword>
<keyword evidence="4 7" id="KW-0067">ATP-binding</keyword>
<gene>
    <name evidence="7" type="primary">gltX</name>
    <name evidence="10" type="ORF">A3A38_00500</name>
</gene>
<dbReference type="Gene3D" id="3.40.50.620">
    <property type="entry name" value="HUPs"/>
    <property type="match status" value="2"/>
</dbReference>
<feature type="domain" description="Aminoacyl-tRNA synthetase class I anticodon-binding" evidence="9">
    <location>
        <begin position="309"/>
        <end position="440"/>
    </location>
</feature>
<evidence type="ECO:0000259" key="8">
    <source>
        <dbReference type="Pfam" id="PF00749"/>
    </source>
</evidence>
<dbReference type="InterPro" id="IPR033910">
    <property type="entry name" value="GluRS_core"/>
</dbReference>
<dbReference type="InterPro" id="IPR001412">
    <property type="entry name" value="aa-tRNA-synth_I_CS"/>
</dbReference>
<dbReference type="PRINTS" id="PR00987">
    <property type="entry name" value="TRNASYNTHGLU"/>
</dbReference>
<protein>
    <recommendedName>
        <fullName evidence="7">Glutamate--tRNA ligase</fullName>
        <ecNumber evidence="7">6.1.1.17</ecNumber>
    </recommendedName>
    <alternativeName>
        <fullName evidence="7">Glutamyl-tRNA synthetase</fullName>
        <shortName evidence="7">GluRS</shortName>
    </alternativeName>
</protein>
<feature type="domain" description="Glutamyl/glutaminyl-tRNA synthetase class Ib catalytic" evidence="8">
    <location>
        <begin position="110"/>
        <end position="277"/>
    </location>
</feature>
<dbReference type="InterPro" id="IPR008925">
    <property type="entry name" value="aa_tRNA-synth_I_cd-bd_sf"/>
</dbReference>
<dbReference type="InterPro" id="IPR004527">
    <property type="entry name" value="Glu-tRNA-ligase_bac/mito"/>
</dbReference>
<keyword evidence="2 7" id="KW-0436">Ligase</keyword>
<feature type="domain" description="Glutamyl/glutaminyl-tRNA synthetase class Ib catalytic" evidence="8">
    <location>
        <begin position="3"/>
        <end position="100"/>
    </location>
</feature>
<evidence type="ECO:0000256" key="6">
    <source>
        <dbReference type="ARBA" id="ARBA00023146"/>
    </source>
</evidence>
<evidence type="ECO:0000256" key="2">
    <source>
        <dbReference type="ARBA" id="ARBA00022598"/>
    </source>
</evidence>
<dbReference type="GO" id="GO:0004818">
    <property type="term" value="F:glutamate-tRNA ligase activity"/>
    <property type="evidence" value="ECO:0007669"/>
    <property type="project" value="UniProtKB-UniRule"/>
</dbReference>
<dbReference type="EC" id="6.1.1.17" evidence="7"/>
<dbReference type="GO" id="GO:0008270">
    <property type="term" value="F:zinc ion binding"/>
    <property type="evidence" value="ECO:0007669"/>
    <property type="project" value="InterPro"/>
</dbReference>
<sequence length="445" mass="50729">MNVQVRIAPSPTGYFHIGTARTALFNYLFAKKHGGTFVLRIEDTDKARSKKEYEDDIYEELHWLGFSFDEKYIQSQHVEKHKELLHKLIDADRAYVSKEPSKDDPARVVEVVRLRNPGRMITFTDVIRGEITFDTTELKDFVIARSTHDPLYHFAVVVDDGEAGITHIIRGEDHISNTPRQILIQEALGLTRPVYAHLPLILMPDKSKMSKRKHETAIKDFRGKGYLPEAMINFLALLGWSPKGNVEVLSMDELIAQFELADIHKAGAIFNEEKLRWFNREYLLRMPESDFASRALGILKESLEKRVSWDDDIAKKIVPLLRERIAIWDDIRTQAEEGAFDYFFAQPDLERASIPDKKSTAAAALEHLAAVHAMLETIPEDSFIAEKVHEVLWPYATEKGRGAVLWPLRYSLSGREKSPDPFVLAGMLGKGETLARITAAHDILK</sequence>
<evidence type="ECO:0000259" key="9">
    <source>
        <dbReference type="Pfam" id="PF19269"/>
    </source>
</evidence>
<organism evidence="10 11">
    <name type="scientific">Candidatus Kaiserbacteria bacterium RIFCSPLOWO2_01_FULL_53_17</name>
    <dbReference type="NCBI Taxonomy" id="1798511"/>
    <lineage>
        <taxon>Bacteria</taxon>
        <taxon>Candidatus Kaiseribacteriota</taxon>
    </lineage>
</organism>
<evidence type="ECO:0000313" key="10">
    <source>
        <dbReference type="EMBL" id="OGG73103.1"/>
    </source>
</evidence>